<dbReference type="Gramene" id="GBG62560">
    <property type="protein sequence ID" value="GBG62560"/>
    <property type="gene ID" value="CBR_g31197"/>
</dbReference>
<feature type="region of interest" description="Disordered" evidence="1">
    <location>
        <begin position="241"/>
        <end position="261"/>
    </location>
</feature>
<feature type="compositionally biased region" description="Acidic residues" evidence="1">
    <location>
        <begin position="1137"/>
        <end position="1146"/>
    </location>
</feature>
<accession>A0A388JXN2</accession>
<dbReference type="InterPro" id="IPR012337">
    <property type="entry name" value="RNaseH-like_sf"/>
</dbReference>
<feature type="compositionally biased region" description="Acidic residues" evidence="1">
    <location>
        <begin position="1030"/>
        <end position="1052"/>
    </location>
</feature>
<feature type="region of interest" description="Disordered" evidence="1">
    <location>
        <begin position="143"/>
        <end position="169"/>
    </location>
</feature>
<feature type="region of interest" description="Disordered" evidence="1">
    <location>
        <begin position="1681"/>
        <end position="1707"/>
    </location>
</feature>
<dbReference type="PANTHER" id="PTHR32166:SF123">
    <property type="entry name" value="BED-TYPE DOMAIN-CONTAINING PROTEIN"/>
    <property type="match status" value="1"/>
</dbReference>
<feature type="region of interest" description="Disordered" evidence="1">
    <location>
        <begin position="1030"/>
        <end position="1158"/>
    </location>
</feature>
<feature type="region of interest" description="Disordered" evidence="1">
    <location>
        <begin position="1726"/>
        <end position="1757"/>
    </location>
</feature>
<reference evidence="3 4" key="1">
    <citation type="journal article" date="2018" name="Cell">
        <title>The Chara Genome: Secondary Complexity and Implications for Plant Terrestrialization.</title>
        <authorList>
            <person name="Nishiyama T."/>
            <person name="Sakayama H."/>
            <person name="Vries J.D."/>
            <person name="Buschmann H."/>
            <person name="Saint-Marcoux D."/>
            <person name="Ullrich K.K."/>
            <person name="Haas F.B."/>
            <person name="Vanderstraeten L."/>
            <person name="Becker D."/>
            <person name="Lang D."/>
            <person name="Vosolsobe S."/>
            <person name="Rombauts S."/>
            <person name="Wilhelmsson P.K.I."/>
            <person name="Janitza P."/>
            <person name="Kern R."/>
            <person name="Heyl A."/>
            <person name="Rumpler F."/>
            <person name="Villalobos L.I.A.C."/>
            <person name="Clay J.M."/>
            <person name="Skokan R."/>
            <person name="Toyoda A."/>
            <person name="Suzuki Y."/>
            <person name="Kagoshima H."/>
            <person name="Schijlen E."/>
            <person name="Tajeshwar N."/>
            <person name="Catarino B."/>
            <person name="Hetherington A.J."/>
            <person name="Saltykova A."/>
            <person name="Bonnot C."/>
            <person name="Breuninger H."/>
            <person name="Symeonidi A."/>
            <person name="Radhakrishnan G.V."/>
            <person name="Van Nieuwerburgh F."/>
            <person name="Deforce D."/>
            <person name="Chang C."/>
            <person name="Karol K.G."/>
            <person name="Hedrich R."/>
            <person name="Ulvskov P."/>
            <person name="Glockner G."/>
            <person name="Delwiche C.F."/>
            <person name="Petrasek J."/>
            <person name="Van de Peer Y."/>
            <person name="Friml J."/>
            <person name="Beilby M."/>
            <person name="Dolan L."/>
            <person name="Kohara Y."/>
            <person name="Sugano S."/>
            <person name="Fujiyama A."/>
            <person name="Delaux P.-M."/>
            <person name="Quint M."/>
            <person name="TheiBen G."/>
            <person name="Hagemann M."/>
            <person name="Harholt J."/>
            <person name="Dunand C."/>
            <person name="Zachgo S."/>
            <person name="Langdale J."/>
            <person name="Maumus F."/>
            <person name="Straeten D.V.D."/>
            <person name="Gould S.B."/>
            <person name="Rensing S.A."/>
        </authorList>
    </citation>
    <scope>NUCLEOTIDE SEQUENCE [LARGE SCALE GENOMIC DNA]</scope>
    <source>
        <strain evidence="3 4">S276</strain>
    </source>
</reference>
<proteinExistence type="predicted"/>
<dbReference type="PANTHER" id="PTHR32166">
    <property type="entry name" value="OSJNBA0013A04.12 PROTEIN"/>
    <property type="match status" value="1"/>
</dbReference>
<dbReference type="Proteomes" id="UP000265515">
    <property type="component" value="Unassembled WGS sequence"/>
</dbReference>
<keyword evidence="4" id="KW-1185">Reference proteome</keyword>
<feature type="region of interest" description="Disordered" evidence="1">
    <location>
        <begin position="1178"/>
        <end position="1422"/>
    </location>
</feature>
<gene>
    <name evidence="3" type="ORF">CBR_g31197</name>
</gene>
<evidence type="ECO:0000259" key="2">
    <source>
        <dbReference type="Pfam" id="PF04937"/>
    </source>
</evidence>
<feature type="region of interest" description="Disordered" evidence="1">
    <location>
        <begin position="1457"/>
        <end position="1559"/>
    </location>
</feature>
<dbReference type="InterPro" id="IPR007021">
    <property type="entry name" value="DUF659"/>
</dbReference>
<organism evidence="3 4">
    <name type="scientific">Chara braunii</name>
    <name type="common">Braun's stonewort</name>
    <dbReference type="NCBI Taxonomy" id="69332"/>
    <lineage>
        <taxon>Eukaryota</taxon>
        <taxon>Viridiplantae</taxon>
        <taxon>Streptophyta</taxon>
        <taxon>Charophyceae</taxon>
        <taxon>Charales</taxon>
        <taxon>Characeae</taxon>
        <taxon>Chara</taxon>
    </lineage>
</organism>
<feature type="region of interest" description="Disordered" evidence="1">
    <location>
        <begin position="1618"/>
        <end position="1655"/>
    </location>
</feature>
<feature type="compositionally biased region" description="Gly residues" evidence="1">
    <location>
        <begin position="243"/>
        <end position="257"/>
    </location>
</feature>
<feature type="compositionally biased region" description="Basic and acidic residues" evidence="1">
    <location>
        <begin position="151"/>
        <end position="168"/>
    </location>
</feature>
<dbReference type="Pfam" id="PF04937">
    <property type="entry name" value="DUF659"/>
    <property type="match status" value="1"/>
</dbReference>
<comment type="caution">
    <text evidence="3">The sequence shown here is derived from an EMBL/GenBank/DDBJ whole genome shotgun (WGS) entry which is preliminary data.</text>
</comment>
<feature type="compositionally biased region" description="Gly residues" evidence="1">
    <location>
        <begin position="1382"/>
        <end position="1399"/>
    </location>
</feature>
<feature type="compositionally biased region" description="Basic and acidic residues" evidence="1">
    <location>
        <begin position="1178"/>
        <end position="1195"/>
    </location>
</feature>
<dbReference type="EMBL" id="BFEA01000030">
    <property type="protein sequence ID" value="GBG62560.1"/>
    <property type="molecule type" value="Genomic_DNA"/>
</dbReference>
<name>A0A388JXN2_CHABU</name>
<feature type="compositionally biased region" description="Basic and acidic residues" evidence="1">
    <location>
        <begin position="1227"/>
        <end position="1268"/>
    </location>
</feature>
<dbReference type="SUPFAM" id="SSF53098">
    <property type="entry name" value="Ribonuclease H-like"/>
    <property type="match status" value="1"/>
</dbReference>
<feature type="compositionally biased region" description="Polar residues" evidence="1">
    <location>
        <begin position="1478"/>
        <end position="1490"/>
    </location>
</feature>
<evidence type="ECO:0000313" key="3">
    <source>
        <dbReference type="EMBL" id="GBG62560.1"/>
    </source>
</evidence>
<sequence length="1757" mass="191747">MTGGAGTSGAGGSGGAQFNPVSVKEMAKLRRGNIVWNYVTTGQYVGDQSKMHGDRKLRCNLCGHLFQGGSSKAARHFTQSKFCKAGGMRVLAELWTGTDYTFVSSTAQRVQRWMAEEGIRDTRAPVGGQRQRMDDAERDDIQDALDEEEGREVPGRGRARPIEADHGRVRPGKAARLRGALLGGRSGCYCAVGLRGIKGTRRQERRGRQGLATSRGRYIDGAARSDDIQDRGHDLLDPCRGAMTGGAGSSGAGGSGGAQFNPLSEKEMAKLRRGNIIWNFVTAGQYVGDQSKMHGDRKLRCNLCGHLFQGGSSKAARHFTQSKFCKARGMRVLAELWNDTDYTFVPSTAQRVQRWMADEGIRDTRAPAGGQRQWMDDAERDDIQDALDEEEGREGGAREGGVADEADEAVREPDLPREEVVMTSRGVGRAGPAPRAPRPELDRARREKRTVGQAVVEVPDTGREKRARQTTIDEMYAREKLAEFTDAWLQWIYVKKLPFNAFRGPEFQRVRQAAERVPRSIQFRFPSYRVTAGAGIPSQRAKVATMVSEVRATFRHSGATIRSDGRKSRSGKPLVNFLVGGANGALLYATIARDGSVRDTADVMYRRWRAIILSFLAKDVIGFCIDSASNYTAAARRFAADPEPDIRRITWLPCSTHVCNLMLSDIGTRVVWVKETIIRAQALVRFIKSHDAAHTLFRNVSPRVQLVEPVETRFASVFLMLMCLKGRRDALESILHGDAWARILWDRAHVSQAQWVQQQIRDGEFWQRVQYAILVMSPVHQLLRRMDRGGMMMSVVYEWSQHLLHLMRRVDVPEDMIESCVREVAIHNLHMLEPAHAAAHLLNPRRRSLTYYHSLQTTAADCCVVEECNRFLLAQTGGDPVGLLYRSVRDQMRAFHSRRGDWGDRDLFDAEAADCRGDSETERCAAWWFEHGRAHPELRTIAIRVMHFWTSASPAERNWAEHERVSTARRCKLGFAKLAQLVEIATNLKLASCARQGGGYVLPWVMGTTRSVRDVFGSRATELRPWLEGGDDVDAAAADDDIDDDWTDDDDTPLSRDPTAERVYFTYGGGRDGMDSFTSVITGDVPSTSQASGSSRAGGGGGGCLHSEVRVNDSGEQQPRGGLRHTGRRWEVRSDSEAEGEAEDEEVPLHDRRFSPSHHPIFAQPEALRHSERLVSAAGRDRTHDGEIRGGERTPSDAGIRPRSPSVLRRQDFDIVGLGGSLGDFSVEGRRRASPEEVRTDADVERGPIETEEEKDARLDQEEEERLRSLPQWEGRFAFLDEQSRQRDLETGGGGSRDVDDLGVPEEAVQGEFDYEGQDAAAGSGSDGGRRGDEETAGVPEGQDVVMGGGSPSVPEGQDVVMGRGDSETAGDEGQGAAVCGRGEGGPGGDGDTAGVGGDDGPHGDDDDDHGPEDDPYRLALVLRDPTVPPLCPDDTAHTFFGVDALAHALTDDPFAHVSRKSGKQRAPGRVYSPPPFTVQSPHWSRSSLSGVRGRESDAGEVRSGRPSDGGRDSAGSMPPPPARTPEVRVDTGDRTVAPEVAHSGGSPPPVRGGVGGGWSTVRRVEDRLWADYDAGRGVFTGRTPVQTQAAEGGSVRPSLQMAGRMLGLSRAETRRSLVLEAPGTSTDRLREEQFTSGDEGSLMRPGTRRQHGLSEVEARLAAGVAVGQAALDAIQRERERGIAAQAEEDEDADTESEPIETVARRHRAHVAAAAAAAHAAYVSGARGTGAGGRGGRRGGPHGRPSSGRGRARSGGR</sequence>
<feature type="compositionally biased region" description="Basic and acidic residues" evidence="1">
    <location>
        <begin position="408"/>
        <end position="420"/>
    </location>
</feature>
<evidence type="ECO:0000256" key="1">
    <source>
        <dbReference type="SAM" id="MobiDB-lite"/>
    </source>
</evidence>
<feature type="compositionally biased region" description="Acidic residues" evidence="1">
    <location>
        <begin position="1405"/>
        <end position="1414"/>
    </location>
</feature>
<evidence type="ECO:0000313" key="4">
    <source>
        <dbReference type="Proteomes" id="UP000265515"/>
    </source>
</evidence>
<feature type="region of interest" description="Disordered" evidence="1">
    <location>
        <begin position="388"/>
        <end position="467"/>
    </location>
</feature>
<feature type="compositionally biased region" description="Basic and acidic residues" evidence="1">
    <location>
        <begin position="1493"/>
        <end position="1512"/>
    </location>
</feature>
<feature type="compositionally biased region" description="Acidic residues" evidence="1">
    <location>
        <begin position="1687"/>
        <end position="1699"/>
    </location>
</feature>
<feature type="domain" description="DUF659" evidence="2">
    <location>
        <begin position="533"/>
        <end position="682"/>
    </location>
</feature>
<protein>
    <recommendedName>
        <fullName evidence="2">DUF659 domain-containing protein</fullName>
    </recommendedName>
</protein>